<comment type="subcellular location">
    <subcellularLocation>
        <location evidence="8">Cytoplasm</location>
    </subcellularLocation>
</comment>
<dbReference type="Pfam" id="PF02789">
    <property type="entry name" value="Peptidase_M17_N"/>
    <property type="match status" value="1"/>
</dbReference>
<organism evidence="10 11">
    <name type="scientific">Glycomyces albidus</name>
    <dbReference type="NCBI Taxonomy" id="2656774"/>
    <lineage>
        <taxon>Bacteria</taxon>
        <taxon>Bacillati</taxon>
        <taxon>Actinomycetota</taxon>
        <taxon>Actinomycetes</taxon>
        <taxon>Glycomycetales</taxon>
        <taxon>Glycomycetaceae</taxon>
        <taxon>Glycomyces</taxon>
    </lineage>
</organism>
<evidence type="ECO:0000256" key="6">
    <source>
        <dbReference type="ARBA" id="ARBA00022801"/>
    </source>
</evidence>
<feature type="binding site" evidence="8">
    <location>
        <position position="334"/>
    </location>
    <ligand>
        <name>Mn(2+)</name>
        <dbReference type="ChEBI" id="CHEBI:29035"/>
        <label>2</label>
    </ligand>
</feature>
<dbReference type="CDD" id="cd00433">
    <property type="entry name" value="Peptidase_M17"/>
    <property type="match status" value="1"/>
</dbReference>
<keyword evidence="11" id="KW-1185">Reference proteome</keyword>
<keyword evidence="4 8" id="KW-0031">Aminopeptidase</keyword>
<dbReference type="InterPro" id="IPR008283">
    <property type="entry name" value="Peptidase_M17_N"/>
</dbReference>
<dbReference type="GO" id="GO:0030145">
    <property type="term" value="F:manganese ion binding"/>
    <property type="evidence" value="ECO:0007669"/>
    <property type="project" value="UniProtKB-UniRule"/>
</dbReference>
<dbReference type="SUPFAM" id="SSF53187">
    <property type="entry name" value="Zn-dependent exopeptidases"/>
    <property type="match status" value="1"/>
</dbReference>
<keyword evidence="8" id="KW-0963">Cytoplasm</keyword>
<dbReference type="GO" id="GO:0070006">
    <property type="term" value="F:metalloaminopeptidase activity"/>
    <property type="evidence" value="ECO:0007669"/>
    <property type="project" value="InterPro"/>
</dbReference>
<sequence>MTELLSASGDAARADAEVLVVGVFSGEDAPVLPESLAGVDARFGGRLAEQLAALGNTGAASSLTRLPAPADLPATLVYAVGLGDAGDLDDETLRRAAGTAVRAAFGKRSVAIAFEGDPEATATGAILGAYKFEGFKTDGNGDAAPESISVYGASDDAVAKARVLGESVALVKDWVAAPANLLRPPTFAIEIEQAALAAGLEVEILDAEALSAGGYGGVLAVGGGSAAEPRLVRLTYRPEGARKHIALVGKGITFDSGGYSIKPAAGMWEMKFDMAGAAAVVGATIAAAKLGLDVNVTCTVALAENLVSGSSYRPSDVLTIRNGMTVEVLNTDAEGRLVLADALSRAVEDEPDAVYDVATLTGGQLVALGRRTMGLMGTDSETERVRRLGEAAGEPGWPMPFPDDIAKLMESSIADVSQVAAGMKRDGHMIQGGIFLSKFVPEEIPWAHLDIAGPADADSAYGYTAKGATAVPVRTLVALLEEHAG</sequence>
<dbReference type="HAMAP" id="MF_00181">
    <property type="entry name" value="Cytosol_peptidase_M17"/>
    <property type="match status" value="1"/>
</dbReference>
<evidence type="ECO:0000256" key="1">
    <source>
        <dbReference type="ARBA" id="ARBA00000135"/>
    </source>
</evidence>
<dbReference type="PANTHER" id="PTHR11963:SF23">
    <property type="entry name" value="CYTOSOL AMINOPEPTIDASE"/>
    <property type="match status" value="1"/>
</dbReference>
<protein>
    <recommendedName>
        <fullName evidence="8">Probable cytosol aminopeptidase</fullName>
        <ecNumber evidence="8">3.4.11.1</ecNumber>
    </recommendedName>
    <alternativeName>
        <fullName evidence="8">Leucine aminopeptidase</fullName>
        <shortName evidence="8">LAP</shortName>
        <ecNumber evidence="8">3.4.11.10</ecNumber>
    </alternativeName>
    <alternativeName>
        <fullName evidence="8">Leucyl aminopeptidase</fullName>
    </alternativeName>
</protein>
<feature type="binding site" evidence="8">
    <location>
        <position position="255"/>
    </location>
    <ligand>
        <name>Mn(2+)</name>
        <dbReference type="ChEBI" id="CHEBI:29035"/>
        <label>1</label>
    </ligand>
</feature>
<comment type="cofactor">
    <cofactor evidence="8">
        <name>Mn(2+)</name>
        <dbReference type="ChEBI" id="CHEBI:29035"/>
    </cofactor>
    <text evidence="8">Binds 2 manganese ions per subunit.</text>
</comment>
<feature type="domain" description="Cytosol aminopeptidase" evidence="9">
    <location>
        <begin position="330"/>
        <end position="337"/>
    </location>
</feature>
<evidence type="ECO:0000256" key="8">
    <source>
        <dbReference type="HAMAP-Rule" id="MF_00181"/>
    </source>
</evidence>
<dbReference type="NCBIfam" id="NF002073">
    <property type="entry name" value="PRK00913.1-2"/>
    <property type="match status" value="1"/>
</dbReference>
<dbReference type="SUPFAM" id="SSF52949">
    <property type="entry name" value="Macro domain-like"/>
    <property type="match status" value="1"/>
</dbReference>
<dbReference type="PANTHER" id="PTHR11963">
    <property type="entry name" value="LEUCINE AMINOPEPTIDASE-RELATED"/>
    <property type="match status" value="1"/>
</dbReference>
<dbReference type="InterPro" id="IPR023042">
    <property type="entry name" value="Peptidase_M17_leu_NH2_pept"/>
</dbReference>
<accession>A0A6L5GH71</accession>
<dbReference type="Gene3D" id="3.40.630.10">
    <property type="entry name" value="Zn peptidases"/>
    <property type="match status" value="1"/>
</dbReference>
<dbReference type="InterPro" id="IPR011356">
    <property type="entry name" value="Leucine_aapep/pepB"/>
</dbReference>
<feature type="active site" evidence="8">
    <location>
        <position position="336"/>
    </location>
</feature>
<evidence type="ECO:0000256" key="4">
    <source>
        <dbReference type="ARBA" id="ARBA00022438"/>
    </source>
</evidence>
<proteinExistence type="inferred from homology"/>
<reference evidence="10 11" key="1">
    <citation type="submission" date="2019-10" db="EMBL/GenBank/DDBJ databases">
        <title>Glycomyces albidus sp. nov., a novel actinomycete isolated from rhizosphere soil of wheat (Triticum aestivum L.).</title>
        <authorList>
            <person name="Qian L."/>
        </authorList>
    </citation>
    <scope>NUCLEOTIDE SEQUENCE [LARGE SCALE GENOMIC DNA]</scope>
    <source>
        <strain evidence="10 11">NEAU-7082</strain>
    </source>
</reference>
<dbReference type="Pfam" id="PF00883">
    <property type="entry name" value="Peptidase_M17"/>
    <property type="match status" value="1"/>
</dbReference>
<feature type="binding site" evidence="8">
    <location>
        <position position="334"/>
    </location>
    <ligand>
        <name>Mn(2+)</name>
        <dbReference type="ChEBI" id="CHEBI:29035"/>
        <label>1</label>
    </ligand>
</feature>
<name>A0A6L5GH71_9ACTN</name>
<evidence type="ECO:0000313" key="10">
    <source>
        <dbReference type="EMBL" id="MQM28733.1"/>
    </source>
</evidence>
<evidence type="ECO:0000256" key="5">
    <source>
        <dbReference type="ARBA" id="ARBA00022670"/>
    </source>
</evidence>
<dbReference type="RefSeq" id="WP_322633585.1">
    <property type="nucleotide sequence ID" value="NZ_WIAO01000054.1"/>
</dbReference>
<feature type="binding site" evidence="8">
    <location>
        <position position="255"/>
    </location>
    <ligand>
        <name>Mn(2+)</name>
        <dbReference type="ChEBI" id="CHEBI:29035"/>
        <label>2</label>
    </ligand>
</feature>
<keyword evidence="8" id="KW-0479">Metal-binding</keyword>
<feature type="active site" evidence="8">
    <location>
        <position position="262"/>
    </location>
</feature>
<dbReference type="PROSITE" id="PS00631">
    <property type="entry name" value="CYTOSOL_AP"/>
    <property type="match status" value="1"/>
</dbReference>
<evidence type="ECO:0000256" key="7">
    <source>
        <dbReference type="ARBA" id="ARBA00049972"/>
    </source>
</evidence>
<keyword evidence="5 8" id="KW-0645">Protease</keyword>
<comment type="catalytic activity">
    <reaction evidence="1 8">
        <text>Release of an N-terminal amino acid, Xaa-|-Yaa-, in which Xaa is preferably Leu, but may be other amino acids including Pro although not Arg or Lys, and Yaa may be Pro. Amino acid amides and methyl esters are also readily hydrolyzed, but rates on arylamides are exceedingly low.</text>
        <dbReference type="EC" id="3.4.11.1"/>
    </reaction>
</comment>
<keyword evidence="8" id="KW-0464">Manganese</keyword>
<dbReference type="Gene3D" id="3.40.220.10">
    <property type="entry name" value="Leucine Aminopeptidase, subunit E, domain 1"/>
    <property type="match status" value="1"/>
</dbReference>
<comment type="function">
    <text evidence="7 8">Presumably involved in the processing and regular turnover of intracellular proteins. Catalyzes the removal of unsubstituted N-terminal amino acids from various peptides.</text>
</comment>
<evidence type="ECO:0000259" key="9">
    <source>
        <dbReference type="PROSITE" id="PS00631"/>
    </source>
</evidence>
<feature type="binding site" evidence="8">
    <location>
        <position position="250"/>
    </location>
    <ligand>
        <name>Mn(2+)</name>
        <dbReference type="ChEBI" id="CHEBI:29035"/>
        <label>2</label>
    </ligand>
</feature>
<dbReference type="EC" id="3.4.11.1" evidence="8"/>
<dbReference type="InterPro" id="IPR043472">
    <property type="entry name" value="Macro_dom-like"/>
</dbReference>
<keyword evidence="6 8" id="KW-0378">Hydrolase</keyword>
<dbReference type="GO" id="GO:0006508">
    <property type="term" value="P:proteolysis"/>
    <property type="evidence" value="ECO:0007669"/>
    <property type="project" value="UniProtKB-KW"/>
</dbReference>
<dbReference type="EMBL" id="WIAO01000054">
    <property type="protein sequence ID" value="MQM28733.1"/>
    <property type="molecule type" value="Genomic_DNA"/>
</dbReference>
<comment type="catalytic activity">
    <reaction evidence="2 8">
        <text>Release of an N-terminal amino acid, preferentially leucine, but not glutamic or aspartic acids.</text>
        <dbReference type="EC" id="3.4.11.10"/>
    </reaction>
</comment>
<dbReference type="Proteomes" id="UP000477750">
    <property type="component" value="Unassembled WGS sequence"/>
</dbReference>
<feature type="binding site" evidence="8">
    <location>
        <position position="273"/>
    </location>
    <ligand>
        <name>Mn(2+)</name>
        <dbReference type="ChEBI" id="CHEBI:29035"/>
        <label>2</label>
    </ligand>
</feature>
<comment type="caution">
    <text evidence="10">The sequence shown here is derived from an EMBL/GenBank/DDBJ whole genome shotgun (WGS) entry which is preliminary data.</text>
</comment>
<dbReference type="AlphaFoldDB" id="A0A6L5GH71"/>
<gene>
    <name evidence="8" type="primary">pepA</name>
    <name evidence="10" type="ORF">GFD30_24690</name>
</gene>
<feature type="binding site" evidence="8">
    <location>
        <position position="332"/>
    </location>
    <ligand>
        <name>Mn(2+)</name>
        <dbReference type="ChEBI" id="CHEBI:29035"/>
        <label>1</label>
    </ligand>
</feature>
<dbReference type="GO" id="GO:0005737">
    <property type="term" value="C:cytoplasm"/>
    <property type="evidence" value="ECO:0007669"/>
    <property type="project" value="UniProtKB-SubCell"/>
</dbReference>
<evidence type="ECO:0000313" key="11">
    <source>
        <dbReference type="Proteomes" id="UP000477750"/>
    </source>
</evidence>
<dbReference type="PRINTS" id="PR00481">
    <property type="entry name" value="LAMNOPPTDASE"/>
</dbReference>
<evidence type="ECO:0000256" key="3">
    <source>
        <dbReference type="ARBA" id="ARBA00009528"/>
    </source>
</evidence>
<dbReference type="EC" id="3.4.11.10" evidence="8"/>
<dbReference type="InterPro" id="IPR000819">
    <property type="entry name" value="Peptidase_M17_C"/>
</dbReference>
<comment type="similarity">
    <text evidence="3 8">Belongs to the peptidase M17 family.</text>
</comment>
<evidence type="ECO:0000256" key="2">
    <source>
        <dbReference type="ARBA" id="ARBA00000967"/>
    </source>
</evidence>